<gene>
    <name evidence="2" type="ORF">ASPVEDRAFT_25488</name>
</gene>
<dbReference type="RefSeq" id="XP_040664389.1">
    <property type="nucleotide sequence ID" value="XM_040809784.1"/>
</dbReference>
<feature type="compositionally biased region" description="Low complexity" evidence="1">
    <location>
        <begin position="9"/>
        <end position="68"/>
    </location>
</feature>
<dbReference type="PANTHER" id="PTHR38702">
    <property type="entry name" value="CALPONIN-HOMOLOGY (CH) DOMAIN-CONTAINING PROTEIN"/>
    <property type="match status" value="1"/>
</dbReference>
<dbReference type="Proteomes" id="UP000184073">
    <property type="component" value="Unassembled WGS sequence"/>
</dbReference>
<dbReference type="EMBL" id="KV878126">
    <property type="protein sequence ID" value="OJI98626.1"/>
    <property type="molecule type" value="Genomic_DNA"/>
</dbReference>
<feature type="region of interest" description="Disordered" evidence="1">
    <location>
        <begin position="1"/>
        <end position="70"/>
    </location>
</feature>
<dbReference type="STRING" id="1036611.A0A1L9PAU1"/>
<name>A0A1L9PAU1_ASPVE</name>
<protein>
    <submittedName>
        <fullName evidence="2">Uncharacterized protein</fullName>
    </submittedName>
</protein>
<reference evidence="3" key="1">
    <citation type="journal article" date="2017" name="Genome Biol.">
        <title>Comparative genomics reveals high biological diversity and specific adaptations in the industrially and medically important fungal genus Aspergillus.</title>
        <authorList>
            <person name="de Vries R.P."/>
            <person name="Riley R."/>
            <person name="Wiebenga A."/>
            <person name="Aguilar-Osorio G."/>
            <person name="Amillis S."/>
            <person name="Uchima C.A."/>
            <person name="Anderluh G."/>
            <person name="Asadollahi M."/>
            <person name="Askin M."/>
            <person name="Barry K."/>
            <person name="Battaglia E."/>
            <person name="Bayram O."/>
            <person name="Benocci T."/>
            <person name="Braus-Stromeyer S.A."/>
            <person name="Caldana C."/>
            <person name="Canovas D."/>
            <person name="Cerqueira G.C."/>
            <person name="Chen F."/>
            <person name="Chen W."/>
            <person name="Choi C."/>
            <person name="Clum A."/>
            <person name="Dos Santos R.A."/>
            <person name="Damasio A.R."/>
            <person name="Diallinas G."/>
            <person name="Emri T."/>
            <person name="Fekete E."/>
            <person name="Flipphi M."/>
            <person name="Freyberg S."/>
            <person name="Gallo A."/>
            <person name="Gournas C."/>
            <person name="Habgood R."/>
            <person name="Hainaut M."/>
            <person name="Harispe M.L."/>
            <person name="Henrissat B."/>
            <person name="Hilden K.S."/>
            <person name="Hope R."/>
            <person name="Hossain A."/>
            <person name="Karabika E."/>
            <person name="Karaffa L."/>
            <person name="Karanyi Z."/>
            <person name="Krasevec N."/>
            <person name="Kuo A."/>
            <person name="Kusch H."/>
            <person name="LaButti K."/>
            <person name="Lagendijk E.L."/>
            <person name="Lapidus A."/>
            <person name="Levasseur A."/>
            <person name="Lindquist E."/>
            <person name="Lipzen A."/>
            <person name="Logrieco A.F."/>
            <person name="MacCabe A."/>
            <person name="Maekelae M.R."/>
            <person name="Malavazi I."/>
            <person name="Melin P."/>
            <person name="Meyer V."/>
            <person name="Mielnichuk N."/>
            <person name="Miskei M."/>
            <person name="Molnar A.P."/>
            <person name="Mule G."/>
            <person name="Ngan C.Y."/>
            <person name="Orejas M."/>
            <person name="Orosz E."/>
            <person name="Ouedraogo J.P."/>
            <person name="Overkamp K.M."/>
            <person name="Park H.-S."/>
            <person name="Perrone G."/>
            <person name="Piumi F."/>
            <person name="Punt P.J."/>
            <person name="Ram A.F."/>
            <person name="Ramon A."/>
            <person name="Rauscher S."/>
            <person name="Record E."/>
            <person name="Riano-Pachon D.M."/>
            <person name="Robert V."/>
            <person name="Roehrig J."/>
            <person name="Ruller R."/>
            <person name="Salamov A."/>
            <person name="Salih N.S."/>
            <person name="Samson R.A."/>
            <person name="Sandor E."/>
            <person name="Sanguinetti M."/>
            <person name="Schuetze T."/>
            <person name="Sepcic K."/>
            <person name="Shelest E."/>
            <person name="Sherlock G."/>
            <person name="Sophianopoulou V."/>
            <person name="Squina F.M."/>
            <person name="Sun H."/>
            <person name="Susca A."/>
            <person name="Todd R.B."/>
            <person name="Tsang A."/>
            <person name="Unkles S.E."/>
            <person name="van de Wiele N."/>
            <person name="van Rossen-Uffink D."/>
            <person name="Oliveira J.V."/>
            <person name="Vesth T.C."/>
            <person name="Visser J."/>
            <person name="Yu J.-H."/>
            <person name="Zhou M."/>
            <person name="Andersen M.R."/>
            <person name="Archer D.B."/>
            <person name="Baker S.E."/>
            <person name="Benoit I."/>
            <person name="Brakhage A.A."/>
            <person name="Braus G.H."/>
            <person name="Fischer R."/>
            <person name="Frisvad J.C."/>
            <person name="Goldman G.H."/>
            <person name="Houbraken J."/>
            <person name="Oakley B."/>
            <person name="Pocsi I."/>
            <person name="Scazzocchio C."/>
            <person name="Seiboth B."/>
            <person name="vanKuyk P.A."/>
            <person name="Wortman J."/>
            <person name="Dyer P.S."/>
            <person name="Grigoriev I.V."/>
        </authorList>
    </citation>
    <scope>NUCLEOTIDE SEQUENCE [LARGE SCALE GENOMIC DNA]</scope>
    <source>
        <strain evidence="3">CBS 583.65</strain>
    </source>
</reference>
<evidence type="ECO:0000313" key="3">
    <source>
        <dbReference type="Proteomes" id="UP000184073"/>
    </source>
</evidence>
<proteinExistence type="predicted"/>
<dbReference type="PANTHER" id="PTHR38702:SF1">
    <property type="entry name" value="CALPONIN-HOMOLOGY (CH) DOMAIN-CONTAINING PROTEIN"/>
    <property type="match status" value="1"/>
</dbReference>
<evidence type="ECO:0000313" key="2">
    <source>
        <dbReference type="EMBL" id="OJI98626.1"/>
    </source>
</evidence>
<evidence type="ECO:0000256" key="1">
    <source>
        <dbReference type="SAM" id="MobiDB-lite"/>
    </source>
</evidence>
<accession>A0A1L9PAU1</accession>
<organism evidence="2 3">
    <name type="scientific">Aspergillus versicolor CBS 583.65</name>
    <dbReference type="NCBI Taxonomy" id="1036611"/>
    <lineage>
        <taxon>Eukaryota</taxon>
        <taxon>Fungi</taxon>
        <taxon>Dikarya</taxon>
        <taxon>Ascomycota</taxon>
        <taxon>Pezizomycotina</taxon>
        <taxon>Eurotiomycetes</taxon>
        <taxon>Eurotiomycetidae</taxon>
        <taxon>Eurotiales</taxon>
        <taxon>Aspergillaceae</taxon>
        <taxon>Aspergillus</taxon>
        <taxon>Aspergillus subgen. Nidulantes</taxon>
    </lineage>
</organism>
<feature type="region of interest" description="Disordered" evidence="1">
    <location>
        <begin position="212"/>
        <end position="249"/>
    </location>
</feature>
<sequence>MEDPVEFDATAPPVRASSPSPSVSPTPAISSCPSPDRTSRTFSTFSTVSSLSTSSGASGDARSSVSVSTRRRGYIRPQGAEFAASAKNRESVMSLGSIAHLQYYFARTGLLDGKGGNTREYKKKKRNTEEFPQLLLTPNARFTDDFTTSPTEEEHTDPGEDVDDEVELGEEVMLPPTVSTYSIKTHYIPPPPDLLQLRRDLLNAIWKAQKEIDTVSQDQRSPETLPPRIDISPEGNTDSDENSQGQADLAAARKTWDEIQGMRILDVVTLAIRAAKIYYTTHEYPERLSSIRSEREIRQDLFNVLEVLKRWAGRNFAGGLRQDEQKAVLDWMSDVRDMLGQEARLEEAEVKERATWDWIEGDWTGRERQREEAFLTSLTGPDSPLPAWTKPENGSLPSPLLEQLRDGRDLIRIHNIAVKKSKRPFGEIKTFHEDIAKPYRRADNLRFWIKAAEIRWETKLDLDVMSVVNGNSDEAWHQFDKAVAAWCKSVRQELSQDLRVLRRRATAASADGLLVSKKR</sequence>
<feature type="region of interest" description="Disordered" evidence="1">
    <location>
        <begin position="139"/>
        <end position="165"/>
    </location>
</feature>
<dbReference type="GeneID" id="63725295"/>
<dbReference type="OrthoDB" id="2534759at2759"/>
<keyword evidence="3" id="KW-1185">Reference proteome</keyword>
<dbReference type="VEuPathDB" id="FungiDB:ASPVEDRAFT_25488"/>
<dbReference type="AlphaFoldDB" id="A0A1L9PAU1"/>